<gene>
    <name evidence="1" type="ORF">ACHAWU_000710</name>
</gene>
<accession>A0ABD3MBT0</accession>
<comment type="caution">
    <text evidence="1">The sequence shown here is derived from an EMBL/GenBank/DDBJ whole genome shotgun (WGS) entry which is preliminary data.</text>
</comment>
<proteinExistence type="predicted"/>
<keyword evidence="2" id="KW-1185">Reference proteome</keyword>
<protein>
    <submittedName>
        <fullName evidence="1">Uncharacterized protein</fullName>
    </submittedName>
</protein>
<sequence length="61" mass="6656">MAWLAMGISQADLKSQAIRITLIVRISSSDMLELNSSAEINICSMAFITNASNPHPHITLK</sequence>
<name>A0ABD3MBT0_9STRA</name>
<organism evidence="1 2">
    <name type="scientific">Discostella pseudostelligera</name>
    <dbReference type="NCBI Taxonomy" id="259834"/>
    <lineage>
        <taxon>Eukaryota</taxon>
        <taxon>Sar</taxon>
        <taxon>Stramenopiles</taxon>
        <taxon>Ochrophyta</taxon>
        <taxon>Bacillariophyta</taxon>
        <taxon>Coscinodiscophyceae</taxon>
        <taxon>Thalassiosirophycidae</taxon>
        <taxon>Stephanodiscales</taxon>
        <taxon>Stephanodiscaceae</taxon>
        <taxon>Discostella</taxon>
    </lineage>
</organism>
<dbReference type="AlphaFoldDB" id="A0ABD3MBT0"/>
<evidence type="ECO:0000313" key="1">
    <source>
        <dbReference type="EMBL" id="KAL3759411.1"/>
    </source>
</evidence>
<evidence type="ECO:0000313" key="2">
    <source>
        <dbReference type="Proteomes" id="UP001530293"/>
    </source>
</evidence>
<dbReference type="Proteomes" id="UP001530293">
    <property type="component" value="Unassembled WGS sequence"/>
</dbReference>
<dbReference type="EMBL" id="JALLBG020000200">
    <property type="protein sequence ID" value="KAL3759411.1"/>
    <property type="molecule type" value="Genomic_DNA"/>
</dbReference>
<reference evidence="1 2" key="1">
    <citation type="submission" date="2024-10" db="EMBL/GenBank/DDBJ databases">
        <title>Updated reference genomes for cyclostephanoid diatoms.</title>
        <authorList>
            <person name="Roberts W.R."/>
            <person name="Alverson A.J."/>
        </authorList>
    </citation>
    <scope>NUCLEOTIDE SEQUENCE [LARGE SCALE GENOMIC DNA]</scope>
    <source>
        <strain evidence="1 2">AJA232-27</strain>
    </source>
</reference>